<comment type="caution">
    <text evidence="1">The sequence shown here is derived from an EMBL/GenBank/DDBJ whole genome shotgun (WGS) entry which is preliminary data.</text>
</comment>
<gene>
    <name evidence="1" type="ORF">Q5H93_04495</name>
</gene>
<evidence type="ECO:0000313" key="2">
    <source>
        <dbReference type="Proteomes" id="UP001176429"/>
    </source>
</evidence>
<organism evidence="1 2">
    <name type="scientific">Hymenobacter aranciens</name>
    <dbReference type="NCBI Taxonomy" id="3063996"/>
    <lineage>
        <taxon>Bacteria</taxon>
        <taxon>Pseudomonadati</taxon>
        <taxon>Bacteroidota</taxon>
        <taxon>Cytophagia</taxon>
        <taxon>Cytophagales</taxon>
        <taxon>Hymenobacteraceae</taxon>
        <taxon>Hymenobacter</taxon>
    </lineage>
</organism>
<dbReference type="RefSeq" id="WP_305005295.1">
    <property type="nucleotide sequence ID" value="NZ_JAUQSY010000002.1"/>
</dbReference>
<reference evidence="1" key="1">
    <citation type="submission" date="2023-07" db="EMBL/GenBank/DDBJ databases">
        <authorList>
            <person name="Kim M.K."/>
        </authorList>
    </citation>
    <scope>NUCLEOTIDE SEQUENCE</scope>
    <source>
        <strain evidence="1">ASUV-10-1</strain>
    </source>
</reference>
<evidence type="ECO:0000313" key="1">
    <source>
        <dbReference type="EMBL" id="MDO7873983.1"/>
    </source>
</evidence>
<keyword evidence="2" id="KW-1185">Reference proteome</keyword>
<sequence>MGIKHMVPSQELLEKHLSGMTLRRFNKLFSNTTKKELTATEVTLLTNWLSRISNKPAAEIQLLEVGKEVAPC</sequence>
<accession>A0ABT9B8J8</accession>
<dbReference type="Proteomes" id="UP001176429">
    <property type="component" value="Unassembled WGS sequence"/>
</dbReference>
<proteinExistence type="predicted"/>
<dbReference type="EMBL" id="JAUQSY010000002">
    <property type="protein sequence ID" value="MDO7873983.1"/>
    <property type="molecule type" value="Genomic_DNA"/>
</dbReference>
<name>A0ABT9B8J8_9BACT</name>
<protein>
    <submittedName>
        <fullName evidence="1">Uncharacterized protein</fullName>
    </submittedName>
</protein>